<dbReference type="Pfam" id="PF06398">
    <property type="entry name" value="Pex24p"/>
    <property type="match status" value="1"/>
</dbReference>
<proteinExistence type="predicted"/>
<keyword evidence="3 6" id="KW-1133">Transmembrane helix</keyword>
<feature type="transmembrane region" description="Helical" evidence="6">
    <location>
        <begin position="140"/>
        <end position="161"/>
    </location>
</feature>
<comment type="subcellular location">
    <subcellularLocation>
        <location evidence="1">Endomembrane system</location>
    </subcellularLocation>
</comment>
<feature type="domain" description="TECPR1-like DysF" evidence="7">
    <location>
        <begin position="92"/>
        <end position="387"/>
    </location>
</feature>
<dbReference type="EMBL" id="BRPK01000004">
    <property type="protein sequence ID" value="GLB37242.1"/>
    <property type="molecule type" value="Genomic_DNA"/>
</dbReference>
<dbReference type="InterPro" id="IPR052646">
    <property type="entry name" value="Peroxisomal_PEX28-32"/>
</dbReference>
<evidence type="ECO:0000256" key="5">
    <source>
        <dbReference type="SAM" id="MobiDB-lite"/>
    </source>
</evidence>
<evidence type="ECO:0000256" key="4">
    <source>
        <dbReference type="ARBA" id="ARBA00023136"/>
    </source>
</evidence>
<feature type="transmembrane region" description="Helical" evidence="6">
    <location>
        <begin position="12"/>
        <end position="30"/>
    </location>
</feature>
<accession>A0A9P3ULC6</accession>
<dbReference type="GO" id="GO:0012505">
    <property type="term" value="C:endomembrane system"/>
    <property type="evidence" value="ECO:0007669"/>
    <property type="project" value="UniProtKB-SubCell"/>
</dbReference>
<dbReference type="PANTHER" id="PTHR31679:SF2">
    <property type="entry name" value="PEROXISOMAL MEMBRANE PROTEIN PEX30-RELATED"/>
    <property type="match status" value="1"/>
</dbReference>
<evidence type="ECO:0000256" key="3">
    <source>
        <dbReference type="ARBA" id="ARBA00022989"/>
    </source>
</evidence>
<evidence type="ECO:0000256" key="1">
    <source>
        <dbReference type="ARBA" id="ARBA00004308"/>
    </source>
</evidence>
<evidence type="ECO:0000313" key="9">
    <source>
        <dbReference type="Proteomes" id="UP001063166"/>
    </source>
</evidence>
<sequence length="458" mass="49938">MAVVLLDFVNTVPPPLTAVLVQLGPVVAAIRHALQVVSWRTLWYDACLAVAFWWALCLFADVTLRYLLPVVLVVALCIPPRQQPPPTTEQSLQNTVTDLITIYALLPSRPSVPSSSTLIRIAAISYVPYLLTTYFVPLRILFALVGTLVLTARAPFGAVILSTLSRSAWVRWSVRYLLSFVTGHPLPPVVLSHQPRPASPTPVPSLAFLFTIYENQRWWMGLDWTAALLPGERPSWSSPPPAFQPVSPPNAFTLPATTTVYVADGKGGRVKRTATWHWKEPEWKVVVRRDGGTLSRVERTIPEEHASAASANGTAGSRLLKAAGIMGGNGSVPLVEADTGVEEGHEDVEEDNIATDGDGWVYGDNKWEGSSWKGGMGKYTRYRRWTRVAVVTETVDVVGAGPLGIEAADDRSDIPFPPTPGQHVHAVGTMTSSPRGSPEEESPLRQRLRRALSKASNP</sequence>
<dbReference type="GO" id="GO:0005778">
    <property type="term" value="C:peroxisomal membrane"/>
    <property type="evidence" value="ECO:0007669"/>
    <property type="project" value="UniProtKB-ARBA"/>
</dbReference>
<evidence type="ECO:0000259" key="7">
    <source>
        <dbReference type="Pfam" id="PF06398"/>
    </source>
</evidence>
<dbReference type="AlphaFoldDB" id="A0A9P3ULC6"/>
<reference evidence="8" key="1">
    <citation type="submission" date="2022-07" db="EMBL/GenBank/DDBJ databases">
        <title>The genome of Lyophyllum shimeji provides insight into the initial evolution of ectomycorrhizal fungal genome.</title>
        <authorList>
            <person name="Kobayashi Y."/>
            <person name="Shibata T."/>
            <person name="Hirakawa H."/>
            <person name="Shigenobu S."/>
            <person name="Nishiyama T."/>
            <person name="Yamada A."/>
            <person name="Hasebe M."/>
            <person name="Kawaguchi M."/>
        </authorList>
    </citation>
    <scope>NUCLEOTIDE SEQUENCE</scope>
    <source>
        <strain evidence="8">AT787</strain>
    </source>
</reference>
<feature type="transmembrane region" description="Helical" evidence="6">
    <location>
        <begin position="42"/>
        <end position="64"/>
    </location>
</feature>
<name>A0A9P3ULC6_LYOSH</name>
<feature type="region of interest" description="Disordered" evidence="5">
    <location>
        <begin position="408"/>
        <end position="458"/>
    </location>
</feature>
<dbReference type="InterPro" id="IPR010482">
    <property type="entry name" value="TECPR1-like_DysF"/>
</dbReference>
<evidence type="ECO:0000256" key="2">
    <source>
        <dbReference type="ARBA" id="ARBA00022692"/>
    </source>
</evidence>
<organism evidence="8 9">
    <name type="scientific">Lyophyllum shimeji</name>
    <name type="common">Hon-shimeji</name>
    <name type="synonym">Tricholoma shimeji</name>
    <dbReference type="NCBI Taxonomy" id="47721"/>
    <lineage>
        <taxon>Eukaryota</taxon>
        <taxon>Fungi</taxon>
        <taxon>Dikarya</taxon>
        <taxon>Basidiomycota</taxon>
        <taxon>Agaricomycotina</taxon>
        <taxon>Agaricomycetes</taxon>
        <taxon>Agaricomycetidae</taxon>
        <taxon>Agaricales</taxon>
        <taxon>Tricholomatineae</taxon>
        <taxon>Lyophyllaceae</taxon>
        <taxon>Lyophyllum</taxon>
    </lineage>
</organism>
<dbReference type="GO" id="GO:0007031">
    <property type="term" value="P:peroxisome organization"/>
    <property type="evidence" value="ECO:0007669"/>
    <property type="project" value="TreeGrafter"/>
</dbReference>
<evidence type="ECO:0000256" key="6">
    <source>
        <dbReference type="SAM" id="Phobius"/>
    </source>
</evidence>
<gene>
    <name evidence="8" type="ORF">LshimejAT787_0402930</name>
</gene>
<keyword evidence="2 6" id="KW-0812">Transmembrane</keyword>
<comment type="caution">
    <text evidence="8">The sequence shown here is derived from an EMBL/GenBank/DDBJ whole genome shotgun (WGS) entry which is preliminary data.</text>
</comment>
<keyword evidence="4 6" id="KW-0472">Membrane</keyword>
<keyword evidence="9" id="KW-1185">Reference proteome</keyword>
<protein>
    <submittedName>
        <fullName evidence="8">Integral peroxisomal membrane peroxin</fullName>
    </submittedName>
</protein>
<dbReference type="PANTHER" id="PTHR31679">
    <property type="entry name" value="PEROXISOMAL MEMBRANE PROTEIN PEX30-RELATED"/>
    <property type="match status" value="1"/>
</dbReference>
<dbReference type="OrthoDB" id="5586090at2759"/>
<dbReference type="Proteomes" id="UP001063166">
    <property type="component" value="Unassembled WGS sequence"/>
</dbReference>
<evidence type="ECO:0000313" key="8">
    <source>
        <dbReference type="EMBL" id="GLB37242.1"/>
    </source>
</evidence>